<keyword evidence="1" id="KW-1133">Transmembrane helix</keyword>
<dbReference type="EMBL" id="JBHTJP010000032">
    <property type="protein sequence ID" value="MFD0976663.1"/>
    <property type="molecule type" value="Genomic_DNA"/>
</dbReference>
<sequence length="137" mass="15436">MKAKLLFFIPALVYTLAIVYLSLINLANTAVPELGISDKVMHGGAYFGLGLLWLFFVIYNYNEKVLFPKILIVCSAAIVFGIFIEVLQDRLTSYRELDFFDILANSIGVIIAGIAVWLLKDSLIRLKAKINLFFIKN</sequence>
<protein>
    <submittedName>
        <fullName evidence="2">VanZ family protein</fullName>
    </submittedName>
</protein>
<evidence type="ECO:0000256" key="1">
    <source>
        <dbReference type="SAM" id="Phobius"/>
    </source>
</evidence>
<reference evidence="3" key="1">
    <citation type="journal article" date="2019" name="Int. J. Syst. Evol. Microbiol.">
        <title>The Global Catalogue of Microorganisms (GCM) 10K type strain sequencing project: providing services to taxonomists for standard genome sequencing and annotation.</title>
        <authorList>
            <consortium name="The Broad Institute Genomics Platform"/>
            <consortium name="The Broad Institute Genome Sequencing Center for Infectious Disease"/>
            <person name="Wu L."/>
            <person name="Ma J."/>
        </authorList>
    </citation>
    <scope>NUCLEOTIDE SEQUENCE [LARGE SCALE GENOMIC DNA]</scope>
    <source>
        <strain evidence="3">CCUG 60898</strain>
    </source>
</reference>
<dbReference type="RefSeq" id="WP_380738190.1">
    <property type="nucleotide sequence ID" value="NZ_JBHTJP010000032.1"/>
</dbReference>
<comment type="caution">
    <text evidence="2">The sequence shown here is derived from an EMBL/GenBank/DDBJ whole genome shotgun (WGS) entry which is preliminary data.</text>
</comment>
<gene>
    <name evidence="2" type="ORF">ACFQ1G_07670</name>
</gene>
<keyword evidence="3" id="KW-1185">Reference proteome</keyword>
<dbReference type="NCBIfam" id="NF037970">
    <property type="entry name" value="vanZ_1"/>
    <property type="match status" value="1"/>
</dbReference>
<evidence type="ECO:0000313" key="3">
    <source>
        <dbReference type="Proteomes" id="UP001597100"/>
    </source>
</evidence>
<evidence type="ECO:0000313" key="2">
    <source>
        <dbReference type="EMBL" id="MFD0976663.1"/>
    </source>
</evidence>
<organism evidence="2 3">
    <name type="scientific">Salinimicrobium gaetbulicola</name>
    <dbReference type="NCBI Taxonomy" id="999702"/>
    <lineage>
        <taxon>Bacteria</taxon>
        <taxon>Pseudomonadati</taxon>
        <taxon>Bacteroidota</taxon>
        <taxon>Flavobacteriia</taxon>
        <taxon>Flavobacteriales</taxon>
        <taxon>Flavobacteriaceae</taxon>
        <taxon>Salinimicrobium</taxon>
    </lineage>
</organism>
<keyword evidence="1" id="KW-0472">Membrane</keyword>
<name>A0ABW3IG27_9FLAO</name>
<dbReference type="Proteomes" id="UP001597100">
    <property type="component" value="Unassembled WGS sequence"/>
</dbReference>
<accession>A0ABW3IG27</accession>
<feature type="transmembrane region" description="Helical" evidence="1">
    <location>
        <begin position="7"/>
        <end position="28"/>
    </location>
</feature>
<dbReference type="PANTHER" id="PTHR28008:SF1">
    <property type="entry name" value="DOMAIN PROTEIN, PUTATIVE (AFU_ORTHOLOGUE AFUA_3G10980)-RELATED"/>
    <property type="match status" value="1"/>
</dbReference>
<keyword evidence="1" id="KW-0812">Transmembrane</keyword>
<feature type="transmembrane region" description="Helical" evidence="1">
    <location>
        <begin position="66"/>
        <end position="87"/>
    </location>
</feature>
<dbReference type="PANTHER" id="PTHR28008">
    <property type="entry name" value="DOMAIN PROTEIN, PUTATIVE (AFU_ORTHOLOGUE AFUA_3G10980)-RELATED"/>
    <property type="match status" value="1"/>
</dbReference>
<feature type="transmembrane region" description="Helical" evidence="1">
    <location>
        <begin position="40"/>
        <end position="59"/>
    </location>
</feature>
<proteinExistence type="predicted"/>
<feature type="transmembrane region" description="Helical" evidence="1">
    <location>
        <begin position="99"/>
        <end position="119"/>
    </location>
</feature>